<reference evidence="4 5" key="1">
    <citation type="journal article" date="2014" name="PLoS Genet.">
        <title>Phylogenetically driven sequencing of extremely halophilic archaea reveals strategies for static and dynamic osmo-response.</title>
        <authorList>
            <person name="Becker E.A."/>
            <person name="Seitzer P.M."/>
            <person name="Tritt A."/>
            <person name="Larsen D."/>
            <person name="Krusor M."/>
            <person name="Yao A.I."/>
            <person name="Wu D."/>
            <person name="Madern D."/>
            <person name="Eisen J.A."/>
            <person name="Darling A.E."/>
            <person name="Facciotti M.T."/>
        </authorList>
    </citation>
    <scope>NUCLEOTIDE SEQUENCE [LARGE SCALE GENOMIC DNA]</scope>
    <source>
        <strain evidence="4 5">JCM 10989</strain>
    </source>
</reference>
<organism evidence="4 5">
    <name type="scientific">Natrialba hulunbeirensis JCM 10989</name>
    <dbReference type="NCBI Taxonomy" id="1227493"/>
    <lineage>
        <taxon>Archaea</taxon>
        <taxon>Methanobacteriati</taxon>
        <taxon>Methanobacteriota</taxon>
        <taxon>Stenosarchaea group</taxon>
        <taxon>Halobacteria</taxon>
        <taxon>Halobacteriales</taxon>
        <taxon>Natrialbaceae</taxon>
        <taxon>Natrialba</taxon>
    </lineage>
</organism>
<feature type="region of interest" description="Disordered" evidence="1">
    <location>
        <begin position="211"/>
        <end position="244"/>
    </location>
</feature>
<feature type="transmembrane region" description="Helical" evidence="2">
    <location>
        <begin position="133"/>
        <end position="155"/>
    </location>
</feature>
<accession>L9ZWJ8</accession>
<name>L9ZWJ8_9EURY</name>
<protein>
    <submittedName>
        <fullName evidence="4">2-component system sensor kinase</fullName>
    </submittedName>
</protein>
<keyword evidence="5" id="KW-1185">Reference proteome</keyword>
<evidence type="ECO:0000256" key="1">
    <source>
        <dbReference type="SAM" id="MobiDB-lite"/>
    </source>
</evidence>
<feature type="transmembrane region" description="Helical" evidence="2">
    <location>
        <begin position="55"/>
        <end position="78"/>
    </location>
</feature>
<dbReference type="EMBL" id="AOIM01000036">
    <property type="protein sequence ID" value="ELY89513.1"/>
    <property type="molecule type" value="Genomic_DNA"/>
</dbReference>
<keyword evidence="2" id="KW-0472">Membrane</keyword>
<dbReference type="InterPro" id="IPR025828">
    <property type="entry name" value="Put_sensor_dom"/>
</dbReference>
<dbReference type="OrthoDB" id="253413at2157"/>
<dbReference type="Proteomes" id="UP000011519">
    <property type="component" value="Unassembled WGS sequence"/>
</dbReference>
<proteinExistence type="predicted"/>
<evidence type="ECO:0000256" key="2">
    <source>
        <dbReference type="SAM" id="Phobius"/>
    </source>
</evidence>
<dbReference type="GO" id="GO:0016301">
    <property type="term" value="F:kinase activity"/>
    <property type="evidence" value="ECO:0007669"/>
    <property type="project" value="UniProtKB-KW"/>
</dbReference>
<keyword evidence="2" id="KW-1133">Transmembrane helix</keyword>
<sequence length="244" mass="25710">MSNHAPLRGEESRLRSFVGVATAGQTYRNLAYLLLAIPIGIAYQFGLMLGFFGGLILAFMLVGIPILLGTIVGSRYLAELERLLANRLLRTEIQRPGGGPIRGTDAGILGSLKEIIISEVTWKGVGFLVLRSFLALVVLFLVILGGFVSLALVFAPFSSSTVVLGWEIETLAESVLAVPLGIVLGLFFLHVTNGVARIVGSLATALLGDESASDPVRQNGDGNGTDSGSGERTAPEWADGQTGE</sequence>
<dbReference type="PATRIC" id="fig|1227493.4.peg.2670"/>
<feature type="transmembrane region" description="Helical" evidence="2">
    <location>
        <begin position="175"/>
        <end position="196"/>
    </location>
</feature>
<evidence type="ECO:0000313" key="5">
    <source>
        <dbReference type="Proteomes" id="UP000011519"/>
    </source>
</evidence>
<feature type="transmembrane region" description="Helical" evidence="2">
    <location>
        <begin position="30"/>
        <end position="49"/>
    </location>
</feature>
<dbReference type="AlphaFoldDB" id="L9ZWJ8"/>
<gene>
    <name evidence="4" type="ORF">C483_13343</name>
</gene>
<evidence type="ECO:0000313" key="4">
    <source>
        <dbReference type="EMBL" id="ELY89513.1"/>
    </source>
</evidence>
<keyword evidence="2" id="KW-0812">Transmembrane</keyword>
<dbReference type="Pfam" id="PF13796">
    <property type="entry name" value="Sensor"/>
    <property type="match status" value="1"/>
</dbReference>
<dbReference type="STRING" id="1227493.C483_13343"/>
<evidence type="ECO:0000259" key="3">
    <source>
        <dbReference type="Pfam" id="PF13796"/>
    </source>
</evidence>
<dbReference type="RefSeq" id="WP_006653838.1">
    <property type="nucleotide sequence ID" value="NZ_AOIM01000036.1"/>
</dbReference>
<keyword evidence="4" id="KW-0418">Kinase</keyword>
<feature type="domain" description="Putative sensor" evidence="3">
    <location>
        <begin position="32"/>
        <end position="207"/>
    </location>
</feature>
<comment type="caution">
    <text evidence="4">The sequence shown here is derived from an EMBL/GenBank/DDBJ whole genome shotgun (WGS) entry which is preliminary data.</text>
</comment>
<keyword evidence="4" id="KW-0808">Transferase</keyword>